<gene>
    <name evidence="2" type="ORF">BGL_1c21970</name>
</gene>
<dbReference type="HOGENOM" id="CLU_082131_2_0_4"/>
<feature type="compositionally biased region" description="Low complexity" evidence="1">
    <location>
        <begin position="237"/>
        <end position="248"/>
    </location>
</feature>
<dbReference type="InterPro" id="IPR003737">
    <property type="entry name" value="GlcNAc_PI_deacetylase-related"/>
</dbReference>
<dbReference type="SUPFAM" id="SSF102588">
    <property type="entry name" value="LmbE-like"/>
    <property type="match status" value="1"/>
</dbReference>
<proteinExistence type="predicted"/>
<evidence type="ECO:0000256" key="1">
    <source>
        <dbReference type="SAM" id="MobiDB-lite"/>
    </source>
</evidence>
<dbReference type="InterPro" id="IPR024078">
    <property type="entry name" value="LmbE-like_dom_sf"/>
</dbReference>
<reference evidence="3" key="1">
    <citation type="submission" date="2011-03" db="EMBL/GenBank/DDBJ databases">
        <authorList>
            <person name="Voget S."/>
            <person name="Streit W.R."/>
            <person name="Jaeger K.E."/>
            <person name="Daniel R."/>
        </authorList>
    </citation>
    <scope>NUCLEOTIDE SEQUENCE [LARGE SCALE GENOMIC DNA]</scope>
    <source>
        <strain evidence="3">PG1</strain>
    </source>
</reference>
<keyword evidence="3" id="KW-1185">Reference proteome</keyword>
<dbReference type="AlphaFoldDB" id="A0A0B6S389"/>
<dbReference type="Proteomes" id="UP000031838">
    <property type="component" value="Chromosome 1"/>
</dbReference>
<sequence>MSRIPMAGRLLVVSPHLDDAVPGCGHVLAPHPGAVVCTVLGAQPERKMSTAWDRASGFADAFEAMRVRREEDQQALALLGASAVHLPFCDAQYASPPAPDRPQMVVRHTLATVRPESLLMPLGLFHSDHTLVADAVLACLAAPRPAAPGDAPPAPSTIHAYEDVPYRMMDGRVEARQRLLAANGWSMERVEFASASDDTRLGRLKPAATAAYRSQLRAFGPGQANLRVAARHWRVRGTAGTATNGDAGASRREPEARATSSSLRKGGSNGWDTHRFRNASPWWC</sequence>
<protein>
    <submittedName>
        <fullName evidence="2">LmbE-like protein</fullName>
    </submittedName>
</protein>
<name>A0A0B6S389_BURPL</name>
<dbReference type="Gene3D" id="3.40.50.10320">
    <property type="entry name" value="LmbE-like"/>
    <property type="match status" value="1"/>
</dbReference>
<feature type="region of interest" description="Disordered" evidence="1">
    <location>
        <begin position="237"/>
        <end position="271"/>
    </location>
</feature>
<reference evidence="2 3" key="2">
    <citation type="journal article" date="2016" name="Appl. Microbiol. Biotechnol.">
        <title>Mutations improving production and secretion of extracellular lipase by Burkholderia glumae PG1.</title>
        <authorList>
            <person name="Knapp A."/>
            <person name="Voget S."/>
            <person name="Gao R."/>
            <person name="Zaburannyi N."/>
            <person name="Krysciak D."/>
            <person name="Breuer M."/>
            <person name="Hauer B."/>
            <person name="Streit W.R."/>
            <person name="Muller R."/>
            <person name="Daniel R."/>
            <person name="Jaeger K.E."/>
        </authorList>
    </citation>
    <scope>NUCLEOTIDE SEQUENCE [LARGE SCALE GENOMIC DNA]</scope>
    <source>
        <strain evidence="2 3">PG1</strain>
    </source>
</reference>
<dbReference type="EMBL" id="CP002580">
    <property type="protein sequence ID" value="AJK46701.1"/>
    <property type="molecule type" value="Genomic_DNA"/>
</dbReference>
<evidence type="ECO:0000313" key="3">
    <source>
        <dbReference type="Proteomes" id="UP000031838"/>
    </source>
</evidence>
<organism evidence="2 3">
    <name type="scientific">Burkholderia plantarii</name>
    <dbReference type="NCBI Taxonomy" id="41899"/>
    <lineage>
        <taxon>Bacteria</taxon>
        <taxon>Pseudomonadati</taxon>
        <taxon>Pseudomonadota</taxon>
        <taxon>Betaproteobacteria</taxon>
        <taxon>Burkholderiales</taxon>
        <taxon>Burkholderiaceae</taxon>
        <taxon>Burkholderia</taxon>
    </lineage>
</organism>
<evidence type="ECO:0000313" key="2">
    <source>
        <dbReference type="EMBL" id="AJK46701.1"/>
    </source>
</evidence>
<dbReference type="KEGG" id="bgp:BGL_1c21970"/>
<accession>A0A0B6S389</accession>
<dbReference type="Pfam" id="PF02585">
    <property type="entry name" value="PIG-L"/>
    <property type="match status" value="1"/>
</dbReference>
<dbReference type="RefSeq" id="WP_080937190.1">
    <property type="nucleotide sequence ID" value="NZ_CP002580.1"/>
</dbReference>